<dbReference type="Proteomes" id="UP001177670">
    <property type="component" value="Unassembled WGS sequence"/>
</dbReference>
<proteinExistence type="predicted"/>
<sequence length="103" mass="11438">MNQGKSENRCRSSVMESQCQAPTHFLRDCQLLGSRGSSRVVTFRRAGFEGGEGIKTNAEGTSGITSARKKSNDERVADEREQATTRIEKPAYRTDRGYGMFAK</sequence>
<protein>
    <submittedName>
        <fullName evidence="2">Uncharacterized protein</fullName>
    </submittedName>
</protein>
<evidence type="ECO:0000313" key="3">
    <source>
        <dbReference type="Proteomes" id="UP001177670"/>
    </source>
</evidence>
<gene>
    <name evidence="2" type="ORF">K0M31_009243</name>
</gene>
<evidence type="ECO:0000313" key="2">
    <source>
        <dbReference type="EMBL" id="KAK1122801.1"/>
    </source>
</evidence>
<evidence type="ECO:0000256" key="1">
    <source>
        <dbReference type="SAM" id="MobiDB-lite"/>
    </source>
</evidence>
<dbReference type="EMBL" id="JAHYIQ010000022">
    <property type="protein sequence ID" value="KAK1122801.1"/>
    <property type="molecule type" value="Genomic_DNA"/>
</dbReference>
<feature type="compositionally biased region" description="Basic and acidic residues" evidence="1">
    <location>
        <begin position="70"/>
        <end position="83"/>
    </location>
</feature>
<keyword evidence="3" id="KW-1185">Reference proteome</keyword>
<feature type="region of interest" description="Disordered" evidence="1">
    <location>
        <begin position="52"/>
        <end position="83"/>
    </location>
</feature>
<name>A0AA40KJW9_9HYME</name>
<accession>A0AA40KJW9</accession>
<organism evidence="2 3">
    <name type="scientific">Melipona bicolor</name>
    <dbReference type="NCBI Taxonomy" id="60889"/>
    <lineage>
        <taxon>Eukaryota</taxon>
        <taxon>Metazoa</taxon>
        <taxon>Ecdysozoa</taxon>
        <taxon>Arthropoda</taxon>
        <taxon>Hexapoda</taxon>
        <taxon>Insecta</taxon>
        <taxon>Pterygota</taxon>
        <taxon>Neoptera</taxon>
        <taxon>Endopterygota</taxon>
        <taxon>Hymenoptera</taxon>
        <taxon>Apocrita</taxon>
        <taxon>Aculeata</taxon>
        <taxon>Apoidea</taxon>
        <taxon>Anthophila</taxon>
        <taxon>Apidae</taxon>
        <taxon>Melipona</taxon>
    </lineage>
</organism>
<dbReference type="AlphaFoldDB" id="A0AA40KJW9"/>
<comment type="caution">
    <text evidence="2">The sequence shown here is derived from an EMBL/GenBank/DDBJ whole genome shotgun (WGS) entry which is preliminary data.</text>
</comment>
<reference evidence="2" key="1">
    <citation type="submission" date="2021-10" db="EMBL/GenBank/DDBJ databases">
        <title>Melipona bicolor Genome sequencing and assembly.</title>
        <authorList>
            <person name="Araujo N.S."/>
            <person name="Arias M.C."/>
        </authorList>
    </citation>
    <scope>NUCLEOTIDE SEQUENCE</scope>
    <source>
        <strain evidence="2">USP_2M_L1-L4_2017</strain>
        <tissue evidence="2">Whole body</tissue>
    </source>
</reference>